<dbReference type="OrthoDB" id="4739604at2"/>
<organism evidence="1 2">
    <name type="scientific">Corynebacterium variabile</name>
    <dbReference type="NCBI Taxonomy" id="1727"/>
    <lineage>
        <taxon>Bacteria</taxon>
        <taxon>Bacillati</taxon>
        <taxon>Actinomycetota</taxon>
        <taxon>Actinomycetes</taxon>
        <taxon>Mycobacteriales</taxon>
        <taxon>Corynebacteriaceae</taxon>
        <taxon>Corynebacterium</taxon>
    </lineage>
</organism>
<dbReference type="Proteomes" id="UP000182498">
    <property type="component" value="Unassembled WGS sequence"/>
</dbReference>
<dbReference type="Pfam" id="PF01263">
    <property type="entry name" value="Aldose_epim"/>
    <property type="match status" value="1"/>
</dbReference>
<proteinExistence type="predicted"/>
<keyword evidence="2" id="KW-1185">Reference proteome</keyword>
<protein>
    <submittedName>
        <fullName evidence="1">Galactose mutarotase and related enzymes</fullName>
    </submittedName>
</protein>
<dbReference type="InterPro" id="IPR014718">
    <property type="entry name" value="GH-type_carb-bd"/>
</dbReference>
<gene>
    <name evidence="1" type="ORF">CVAR292_00700</name>
</gene>
<name>A0A0X2NKV4_9CORY</name>
<dbReference type="GO" id="GO:0005975">
    <property type="term" value="P:carbohydrate metabolic process"/>
    <property type="evidence" value="ECO:0007669"/>
    <property type="project" value="InterPro"/>
</dbReference>
<sequence length="313" mass="33063">MAQPTQSVTLTAGDCRAVISPRGGGPQHLSVGGRDLLQGYGGAGEPGPAPLSANVVLAPWPNRTRDGEFTVAGRRYNLEINEPDRSNAIHGFVDDAVWTVSSSGEDAVTLTIDPGTLPGWPWPLHLEVAYRAAVDGLSAEFLLRNDSPERIPAACGFHLYPSAFGAPVDECTLAAPGHSVLPLDDRNLPVGEEVDDTQDAGQAAVLSEPETPMAGRLLDHCLHVPGTGPVAFTLRDATGRGVLLETSPELRWFQVFTPDEAWGMPYPGQPGGRAVAVEPMTAPPDALNSGTDLTWLAPGESLTCRWAVRVLDG</sequence>
<accession>A0A0X2NKV4</accession>
<dbReference type="GO" id="GO:0030246">
    <property type="term" value="F:carbohydrate binding"/>
    <property type="evidence" value="ECO:0007669"/>
    <property type="project" value="InterPro"/>
</dbReference>
<dbReference type="EMBL" id="FAUH01000003">
    <property type="protein sequence ID" value="CUU65381.1"/>
    <property type="molecule type" value="Genomic_DNA"/>
</dbReference>
<evidence type="ECO:0000313" key="1">
    <source>
        <dbReference type="EMBL" id="CUU65381.1"/>
    </source>
</evidence>
<dbReference type="GO" id="GO:0016853">
    <property type="term" value="F:isomerase activity"/>
    <property type="evidence" value="ECO:0007669"/>
    <property type="project" value="InterPro"/>
</dbReference>
<reference evidence="2" key="1">
    <citation type="submission" date="2015-11" db="EMBL/GenBank/DDBJ databases">
        <authorList>
            <person name="Dugat-Bony E."/>
        </authorList>
    </citation>
    <scope>NUCLEOTIDE SEQUENCE [LARGE SCALE GENOMIC DNA]</scope>
    <source>
        <strain evidence="2">Mu292</strain>
    </source>
</reference>
<dbReference type="Gene3D" id="2.70.98.10">
    <property type="match status" value="1"/>
</dbReference>
<dbReference type="SUPFAM" id="SSF74650">
    <property type="entry name" value="Galactose mutarotase-like"/>
    <property type="match status" value="1"/>
</dbReference>
<evidence type="ECO:0000313" key="2">
    <source>
        <dbReference type="Proteomes" id="UP000182498"/>
    </source>
</evidence>
<dbReference type="RefSeq" id="WP_041629957.1">
    <property type="nucleotide sequence ID" value="NZ_FAUH01000003.1"/>
</dbReference>
<dbReference type="InterPro" id="IPR008183">
    <property type="entry name" value="Aldose_1/G6P_1-epimerase"/>
</dbReference>
<dbReference type="InterPro" id="IPR011013">
    <property type="entry name" value="Gal_mutarotase_sf_dom"/>
</dbReference>
<dbReference type="AlphaFoldDB" id="A0A0X2NKV4"/>